<keyword evidence="2" id="KW-0723">Serine/threonine-protein kinase</keyword>
<accession>A0ABD1Z0D5</accession>
<dbReference type="AlphaFoldDB" id="A0ABD1Z0D5"/>
<dbReference type="EC" id="2.7.11.1" evidence="1"/>
<dbReference type="InterPro" id="IPR038357">
    <property type="entry name" value="KEN_sf"/>
</dbReference>
<feature type="domain" description="Protein kinase" evidence="11">
    <location>
        <begin position="445"/>
        <end position="732"/>
    </location>
</feature>
<dbReference type="GO" id="GO:0004674">
    <property type="term" value="F:protein serine/threonine kinase activity"/>
    <property type="evidence" value="ECO:0007669"/>
    <property type="project" value="UniProtKB-KW"/>
</dbReference>
<keyword evidence="9" id="KW-0812">Transmembrane</keyword>
<feature type="transmembrane region" description="Helical" evidence="9">
    <location>
        <begin position="349"/>
        <end position="370"/>
    </location>
</feature>
<keyword evidence="6" id="KW-0418">Kinase</keyword>
<dbReference type="PANTHER" id="PTHR13954:SF6">
    <property type="entry name" value="NON-SPECIFIC SERINE_THREONINE PROTEIN KINASE"/>
    <property type="match status" value="1"/>
</dbReference>
<evidence type="ECO:0000256" key="5">
    <source>
        <dbReference type="ARBA" id="ARBA00022741"/>
    </source>
</evidence>
<evidence type="ECO:0000256" key="3">
    <source>
        <dbReference type="ARBA" id="ARBA00022679"/>
    </source>
</evidence>
<dbReference type="SUPFAM" id="SSF56112">
    <property type="entry name" value="Protein kinase-like (PK-like)"/>
    <property type="match status" value="1"/>
</dbReference>
<dbReference type="InterPro" id="IPR008271">
    <property type="entry name" value="Ser/Thr_kinase_AS"/>
</dbReference>
<dbReference type="PANTHER" id="PTHR13954">
    <property type="entry name" value="IRE1-RELATED"/>
    <property type="match status" value="1"/>
</dbReference>
<sequence length="878" mass="97846">MARKLFCNSWHVFAFIALVILRTPISAADEEPHSPSYVSSDHDHGSSAEIWFLNESQALVEKPTALLVTTTDGDVNMLHEHSVNVLAPRWSFSSGPPLLSFHWLYEDESFENGSKAGTGISAQIAEEGTLLIEEADDSLYVKGELGETEKLQITLKDLREGSVYVREGEIIQIDRQTTVFLVDAETGDIIRELGRDNLSELYFQDDRKSLFVVRTDYIAKASNLSGGSLWHLKYGEIGTLVTGLETPATDMASLQLLPVMPPPRSGEPFRIPPSLIRRSIKAPPGLALPERHYHSGAQRPLSLPTTSPHLALPGRSLWDDDQVENSQLGLTGGHTAQVMPQSYSSRMQLATLSAVVVVVVAIAVVVIFIGHNSMTPGVKKQIRGTANTAPKKKKNRKPVVREQETPSSNEAIGTVPISGKVNVNNGVRARSQPDYGPGTQVGRLFVTKTMIGSGSHGTLVLEGYLDDRKVAVKRLLGQYYEKAQKEIAHLIASDEHPNVVRYYAMEETHDFVYVALERCSFSLYDLILAQASKEESKMASQVNENLGRKGLKLRSVEDIKLWDEKGRPSAELFQIMKDIVGGLAHLHALGIVHRDLKPHNVLISSGRIMQAKIADMGLSKQLDDDASSFDTHLTAYGSSGSRGWQAPEQLLKGRASRAVDVFSLGCVLFHCITGGSHPFGSHFDRDRNITLGKMDLFSIVDFPEAADLIERLLDPSPSRRPPALDVLQHPFFWDAEKRLTFLKDVSDRVELEIKDPSSTLMVELESLESYVLCGGWDSKLDQALLQNIRGYRRYNFHSVRDLLRVVRNKANHFRELDEELQELLGPVPTGLDEYFSSRFPRLLIDIYQVIAQHCRGETFWERYIPASYIPKVPTQEME</sequence>
<gene>
    <name evidence="13" type="ORF">R1flu_008848</name>
</gene>
<keyword evidence="14" id="KW-1185">Reference proteome</keyword>
<comment type="caution">
    <text evidence="13">The sequence shown here is derived from an EMBL/GenBank/DDBJ whole genome shotgun (WGS) entry which is preliminary data.</text>
</comment>
<evidence type="ECO:0000313" key="13">
    <source>
        <dbReference type="EMBL" id="KAL2641261.1"/>
    </source>
</evidence>
<keyword evidence="4 10" id="KW-0732">Signal</keyword>
<dbReference type="InterPro" id="IPR010513">
    <property type="entry name" value="KEN_dom"/>
</dbReference>
<dbReference type="PROSITE" id="PS50011">
    <property type="entry name" value="PROTEIN_KINASE_DOM"/>
    <property type="match status" value="1"/>
</dbReference>
<dbReference type="SMART" id="SM00220">
    <property type="entry name" value="S_TKc"/>
    <property type="match status" value="1"/>
</dbReference>
<dbReference type="InterPro" id="IPR011009">
    <property type="entry name" value="Kinase-like_dom_sf"/>
</dbReference>
<evidence type="ECO:0000313" key="14">
    <source>
        <dbReference type="Proteomes" id="UP001605036"/>
    </source>
</evidence>
<evidence type="ECO:0000256" key="2">
    <source>
        <dbReference type="ARBA" id="ARBA00022527"/>
    </source>
</evidence>
<dbReference type="Gene3D" id="1.10.510.10">
    <property type="entry name" value="Transferase(Phosphotransferase) domain 1"/>
    <property type="match status" value="1"/>
</dbReference>
<evidence type="ECO:0000256" key="1">
    <source>
        <dbReference type="ARBA" id="ARBA00012513"/>
    </source>
</evidence>
<organism evidence="13 14">
    <name type="scientific">Riccia fluitans</name>
    <dbReference type="NCBI Taxonomy" id="41844"/>
    <lineage>
        <taxon>Eukaryota</taxon>
        <taxon>Viridiplantae</taxon>
        <taxon>Streptophyta</taxon>
        <taxon>Embryophyta</taxon>
        <taxon>Marchantiophyta</taxon>
        <taxon>Marchantiopsida</taxon>
        <taxon>Marchantiidae</taxon>
        <taxon>Marchantiales</taxon>
        <taxon>Ricciaceae</taxon>
        <taxon>Riccia</taxon>
    </lineage>
</organism>
<dbReference type="GO" id="GO:0005524">
    <property type="term" value="F:ATP binding"/>
    <property type="evidence" value="ECO:0007669"/>
    <property type="project" value="UniProtKB-KW"/>
</dbReference>
<evidence type="ECO:0000256" key="4">
    <source>
        <dbReference type="ARBA" id="ARBA00022729"/>
    </source>
</evidence>
<name>A0ABD1Z0D5_9MARC</name>
<proteinExistence type="predicted"/>
<dbReference type="Pfam" id="PF06479">
    <property type="entry name" value="Ribonuc_2-5A"/>
    <property type="match status" value="1"/>
</dbReference>
<evidence type="ECO:0000259" key="11">
    <source>
        <dbReference type="PROSITE" id="PS50011"/>
    </source>
</evidence>
<evidence type="ECO:0000256" key="9">
    <source>
        <dbReference type="SAM" id="Phobius"/>
    </source>
</evidence>
<feature type="signal peptide" evidence="10">
    <location>
        <begin position="1"/>
        <end position="27"/>
    </location>
</feature>
<dbReference type="PROSITE" id="PS00108">
    <property type="entry name" value="PROTEIN_KINASE_ST"/>
    <property type="match status" value="1"/>
</dbReference>
<dbReference type="Gene3D" id="1.20.1440.180">
    <property type="entry name" value="KEN domain"/>
    <property type="match status" value="1"/>
</dbReference>
<evidence type="ECO:0000256" key="7">
    <source>
        <dbReference type="ARBA" id="ARBA00022840"/>
    </source>
</evidence>
<dbReference type="CDD" id="cd10422">
    <property type="entry name" value="RNase_Ire1"/>
    <property type="match status" value="1"/>
</dbReference>
<evidence type="ECO:0000256" key="8">
    <source>
        <dbReference type="SAM" id="MobiDB-lite"/>
    </source>
</evidence>
<feature type="chain" id="PRO_5044831442" description="non-specific serine/threonine protein kinase" evidence="10">
    <location>
        <begin position="28"/>
        <end position="878"/>
    </location>
</feature>
<dbReference type="Pfam" id="PF00069">
    <property type="entry name" value="Pkinase"/>
    <property type="match status" value="1"/>
</dbReference>
<dbReference type="InterPro" id="IPR000719">
    <property type="entry name" value="Prot_kinase_dom"/>
</dbReference>
<evidence type="ECO:0000256" key="6">
    <source>
        <dbReference type="ARBA" id="ARBA00022777"/>
    </source>
</evidence>
<feature type="region of interest" description="Disordered" evidence="8">
    <location>
        <begin position="382"/>
        <end position="415"/>
    </location>
</feature>
<keyword evidence="5" id="KW-0547">Nucleotide-binding</keyword>
<dbReference type="EMBL" id="JBHFFA010000002">
    <property type="protein sequence ID" value="KAL2641261.1"/>
    <property type="molecule type" value="Genomic_DNA"/>
</dbReference>
<dbReference type="InterPro" id="IPR045133">
    <property type="entry name" value="IRE1/2-like"/>
</dbReference>
<dbReference type="FunFam" id="3.30.200.20:FF:000077">
    <property type="entry name" value="Putative Serine/threonine-protein kinase/endoribonuclease IRE1"/>
    <property type="match status" value="1"/>
</dbReference>
<reference evidence="13 14" key="1">
    <citation type="submission" date="2024-09" db="EMBL/GenBank/DDBJ databases">
        <title>Chromosome-scale assembly of Riccia fluitans.</title>
        <authorList>
            <person name="Paukszto L."/>
            <person name="Sawicki J."/>
            <person name="Karawczyk K."/>
            <person name="Piernik-Szablinska J."/>
            <person name="Szczecinska M."/>
            <person name="Mazdziarz M."/>
        </authorList>
    </citation>
    <scope>NUCLEOTIDE SEQUENCE [LARGE SCALE GENOMIC DNA]</scope>
    <source>
        <strain evidence="13">Rf_01</strain>
        <tissue evidence="13">Aerial parts of the thallus</tissue>
    </source>
</reference>
<keyword evidence="3" id="KW-0808">Transferase</keyword>
<dbReference type="PROSITE" id="PS51392">
    <property type="entry name" value="KEN"/>
    <property type="match status" value="1"/>
</dbReference>
<evidence type="ECO:0000259" key="12">
    <source>
        <dbReference type="PROSITE" id="PS51392"/>
    </source>
</evidence>
<dbReference type="Gene3D" id="3.30.200.20">
    <property type="entry name" value="Phosphorylase Kinase, domain 1"/>
    <property type="match status" value="1"/>
</dbReference>
<keyword evidence="7" id="KW-0067">ATP-binding</keyword>
<protein>
    <recommendedName>
        <fullName evidence="1">non-specific serine/threonine protein kinase</fullName>
        <ecNumber evidence="1">2.7.11.1</ecNumber>
    </recommendedName>
</protein>
<dbReference type="SMART" id="SM00580">
    <property type="entry name" value="PUG"/>
    <property type="match status" value="1"/>
</dbReference>
<keyword evidence="9" id="KW-0472">Membrane</keyword>
<dbReference type="Proteomes" id="UP001605036">
    <property type="component" value="Unassembled WGS sequence"/>
</dbReference>
<keyword evidence="9" id="KW-1133">Transmembrane helix</keyword>
<evidence type="ECO:0000256" key="10">
    <source>
        <dbReference type="SAM" id="SignalP"/>
    </source>
</evidence>
<feature type="domain" description="KEN" evidence="12">
    <location>
        <begin position="735"/>
        <end position="866"/>
    </location>
</feature>